<dbReference type="InterPro" id="IPR020845">
    <property type="entry name" value="AMP-binding_CS"/>
</dbReference>
<dbReference type="InterPro" id="IPR045851">
    <property type="entry name" value="AMP-bd_C_sf"/>
</dbReference>
<feature type="domain" description="AMP-binding enzyme C-terminal" evidence="2">
    <location>
        <begin position="434"/>
        <end position="509"/>
    </location>
</feature>
<evidence type="ECO:0000259" key="1">
    <source>
        <dbReference type="Pfam" id="PF00501"/>
    </source>
</evidence>
<dbReference type="PROSITE" id="PS00455">
    <property type="entry name" value="AMP_BINDING"/>
    <property type="match status" value="1"/>
</dbReference>
<dbReference type="SUPFAM" id="SSF56801">
    <property type="entry name" value="Acetyl-CoA synthetase-like"/>
    <property type="match status" value="1"/>
</dbReference>
<evidence type="ECO:0000313" key="4">
    <source>
        <dbReference type="Proteomes" id="UP000194360"/>
    </source>
</evidence>
<dbReference type="InterPro" id="IPR042099">
    <property type="entry name" value="ANL_N_sf"/>
</dbReference>
<dbReference type="Pfam" id="PF00501">
    <property type="entry name" value="AMP-binding"/>
    <property type="match status" value="1"/>
</dbReference>
<dbReference type="Gene3D" id="3.40.50.12780">
    <property type="entry name" value="N-terminal domain of ligase-like"/>
    <property type="match status" value="1"/>
</dbReference>
<dbReference type="PANTHER" id="PTHR43767:SF1">
    <property type="entry name" value="NONRIBOSOMAL PEPTIDE SYNTHASE PES1 (EUROFUNG)-RELATED"/>
    <property type="match status" value="1"/>
</dbReference>
<comment type="caution">
    <text evidence="3">The sequence shown here is derived from an EMBL/GenBank/DDBJ whole genome shotgun (WGS) entry which is preliminary data.</text>
</comment>
<reference evidence="3 4" key="1">
    <citation type="submission" date="2016-09" db="EMBL/GenBank/DDBJ databases">
        <title>Pseudonocardia autotrophica DSM535, a candidate organism with high potential of specific P450 cytochromes.</title>
        <authorList>
            <person name="Grumaz C."/>
            <person name="Vainshtein Y."/>
            <person name="Kirstahler P."/>
            <person name="Sohn K."/>
        </authorList>
    </citation>
    <scope>NUCLEOTIDE SEQUENCE [LARGE SCALE GENOMIC DNA]</scope>
    <source>
        <strain evidence="3 4">DSM 535</strain>
    </source>
</reference>
<protein>
    <submittedName>
        <fullName evidence="3">Long-chain-fatty-acid--CoA ligase</fullName>
        <ecNumber evidence="3">6.2.1.3</ecNumber>
    </submittedName>
</protein>
<dbReference type="STRING" id="2074.BG845_06465"/>
<dbReference type="EC" id="6.2.1.3" evidence="3"/>
<name>A0A1Y2MHY3_PSEAH</name>
<dbReference type="Gene3D" id="3.30.300.30">
    <property type="match status" value="1"/>
</dbReference>
<dbReference type="InterPro" id="IPR050237">
    <property type="entry name" value="ATP-dep_AMP-bd_enzyme"/>
</dbReference>
<dbReference type="PANTHER" id="PTHR43767">
    <property type="entry name" value="LONG-CHAIN-FATTY-ACID--COA LIGASE"/>
    <property type="match status" value="1"/>
</dbReference>
<proteinExistence type="predicted"/>
<evidence type="ECO:0000259" key="2">
    <source>
        <dbReference type="Pfam" id="PF13193"/>
    </source>
</evidence>
<dbReference type="Proteomes" id="UP000194360">
    <property type="component" value="Unassembled WGS sequence"/>
</dbReference>
<feature type="domain" description="AMP-dependent synthetase/ligase" evidence="1">
    <location>
        <begin position="32"/>
        <end position="374"/>
    </location>
</feature>
<dbReference type="RefSeq" id="WP_085916510.1">
    <property type="nucleotide sequence ID" value="NZ_AP018920.1"/>
</dbReference>
<gene>
    <name evidence="3" type="primary">lcfB_23</name>
    <name evidence="3" type="ORF">BG845_06465</name>
</gene>
<keyword evidence="3" id="KW-0436">Ligase</keyword>
<dbReference type="GO" id="GO:0004467">
    <property type="term" value="F:long-chain fatty acid-CoA ligase activity"/>
    <property type="evidence" value="ECO:0007669"/>
    <property type="project" value="UniProtKB-EC"/>
</dbReference>
<dbReference type="InterPro" id="IPR000873">
    <property type="entry name" value="AMP-dep_synth/lig_dom"/>
</dbReference>
<sequence>MTTMHAPGSGITTGPLARIPFPERTLSDLLGREARRRPDDVLFTHERRDHTVGELDARVEAAARNLADRGIGPGSRVALLMASTPEYLVSWFAVARLGAVEVPINTAYRGELLRYQLNTARVDLAVADTGPLLDAVESVRAEVPTLGEVLGFPGTYSDVLEAAPVRGRTPGPGPAPDDIASVLYTSGTTGPSKGVLLTHHQQLAFGHLFTEITDLGPDDVLLNYSPFFHISGKFATLGCLLTGARMVLRSRLSIERFWDEAREFGVTAFIAIGGVCHMLHGRAPRPDDADNPVRVVYAVPAPAEIYHDFEKRFGLTLVEAYGSTETNLIVNSALDESLPGSCGRPNPIFDVRVVDEDGAEVDAGIPGEVVVSCPDPLLLSAGYDGMPEITATAWRGGRFHTGDRAVRDATGALWFKDRIKDSIRRRGENISSYEVERLVNGHPAVAESAAVGAPSELGEEEVRAVVVLRAGASVSAEDLFLHYAESMPYHMVPRFIDIVAELPRTPTDKVEKYKLRTQGAGENSWDAVAAGWRMTREGPVRADRA</sequence>
<dbReference type="AlphaFoldDB" id="A0A1Y2MHY3"/>
<dbReference type="OrthoDB" id="2579187at2"/>
<dbReference type="EMBL" id="MIGB01000063">
    <property type="protein sequence ID" value="OSY34895.1"/>
    <property type="molecule type" value="Genomic_DNA"/>
</dbReference>
<evidence type="ECO:0000313" key="3">
    <source>
        <dbReference type="EMBL" id="OSY34895.1"/>
    </source>
</evidence>
<keyword evidence="4" id="KW-1185">Reference proteome</keyword>
<accession>A0A1Y2MHY3</accession>
<dbReference type="Pfam" id="PF13193">
    <property type="entry name" value="AMP-binding_C"/>
    <property type="match status" value="1"/>
</dbReference>
<organism evidence="3 4">
    <name type="scientific">Pseudonocardia autotrophica</name>
    <name type="common">Amycolata autotrophica</name>
    <name type="synonym">Nocardia autotrophica</name>
    <dbReference type="NCBI Taxonomy" id="2074"/>
    <lineage>
        <taxon>Bacteria</taxon>
        <taxon>Bacillati</taxon>
        <taxon>Actinomycetota</taxon>
        <taxon>Actinomycetes</taxon>
        <taxon>Pseudonocardiales</taxon>
        <taxon>Pseudonocardiaceae</taxon>
        <taxon>Pseudonocardia</taxon>
    </lineage>
</organism>
<dbReference type="InterPro" id="IPR025110">
    <property type="entry name" value="AMP-bd_C"/>
</dbReference>